<protein>
    <recommendedName>
        <fullName evidence="3 9">Gluconokinase</fullName>
        <ecNumber evidence="3 9">2.7.1.12</ecNumber>
    </recommendedName>
</protein>
<dbReference type="SUPFAM" id="SSF52540">
    <property type="entry name" value="P-loop containing nucleoside triphosphate hydrolases"/>
    <property type="match status" value="1"/>
</dbReference>
<dbReference type="NCBIfam" id="TIGR01313">
    <property type="entry name" value="therm_gnt_kin"/>
    <property type="match status" value="1"/>
</dbReference>
<comment type="catalytic activity">
    <reaction evidence="8 9">
        <text>D-gluconate + ATP = 6-phospho-D-gluconate + ADP + H(+)</text>
        <dbReference type="Rhea" id="RHEA:19433"/>
        <dbReference type="ChEBI" id="CHEBI:15378"/>
        <dbReference type="ChEBI" id="CHEBI:18391"/>
        <dbReference type="ChEBI" id="CHEBI:30616"/>
        <dbReference type="ChEBI" id="CHEBI:58759"/>
        <dbReference type="ChEBI" id="CHEBI:456216"/>
        <dbReference type="EC" id="2.7.1.12"/>
    </reaction>
</comment>
<keyword evidence="7 9" id="KW-0067">ATP-binding</keyword>
<name>A0ABP3W7V1_9BURK</name>
<comment type="pathway">
    <text evidence="1">Carbohydrate acid metabolism.</text>
</comment>
<keyword evidence="5 9" id="KW-0547">Nucleotide-binding</keyword>
<keyword evidence="4 9" id="KW-0808">Transferase</keyword>
<evidence type="ECO:0000256" key="6">
    <source>
        <dbReference type="ARBA" id="ARBA00022777"/>
    </source>
</evidence>
<evidence type="ECO:0000256" key="9">
    <source>
        <dbReference type="RuleBase" id="RU363066"/>
    </source>
</evidence>
<evidence type="ECO:0000256" key="2">
    <source>
        <dbReference type="ARBA" id="ARBA00008420"/>
    </source>
</evidence>
<evidence type="ECO:0000313" key="11">
    <source>
        <dbReference type="Proteomes" id="UP001500573"/>
    </source>
</evidence>
<evidence type="ECO:0000256" key="5">
    <source>
        <dbReference type="ARBA" id="ARBA00022741"/>
    </source>
</evidence>
<dbReference type="InterPro" id="IPR006001">
    <property type="entry name" value="Therm_gnt_kin"/>
</dbReference>
<dbReference type="Proteomes" id="UP001500573">
    <property type="component" value="Unassembled WGS sequence"/>
</dbReference>
<keyword evidence="11" id="KW-1185">Reference proteome</keyword>
<dbReference type="CDD" id="cd02021">
    <property type="entry name" value="GntK"/>
    <property type="match status" value="1"/>
</dbReference>
<dbReference type="PANTHER" id="PTHR43442">
    <property type="entry name" value="GLUCONOKINASE-RELATED"/>
    <property type="match status" value="1"/>
</dbReference>
<dbReference type="PANTHER" id="PTHR43442:SF3">
    <property type="entry name" value="GLUCONOKINASE-RELATED"/>
    <property type="match status" value="1"/>
</dbReference>
<evidence type="ECO:0000256" key="7">
    <source>
        <dbReference type="ARBA" id="ARBA00022840"/>
    </source>
</evidence>
<comment type="caution">
    <text evidence="10">The sequence shown here is derived from an EMBL/GenBank/DDBJ whole genome shotgun (WGS) entry which is preliminary data.</text>
</comment>
<gene>
    <name evidence="10" type="ORF">GCM10009108_16990</name>
</gene>
<comment type="similarity">
    <text evidence="2 9">Belongs to the gluconokinase GntK/GntV family.</text>
</comment>
<organism evidence="10 11">
    <name type="scientific">Castellaniella ginsengisoli</name>
    <dbReference type="NCBI Taxonomy" id="546114"/>
    <lineage>
        <taxon>Bacteria</taxon>
        <taxon>Pseudomonadati</taxon>
        <taxon>Pseudomonadota</taxon>
        <taxon>Betaproteobacteria</taxon>
        <taxon>Burkholderiales</taxon>
        <taxon>Alcaligenaceae</taxon>
        <taxon>Castellaniella</taxon>
    </lineage>
</organism>
<evidence type="ECO:0000256" key="1">
    <source>
        <dbReference type="ARBA" id="ARBA00004761"/>
    </source>
</evidence>
<keyword evidence="6 9" id="KW-0418">Kinase</keyword>
<dbReference type="InterPro" id="IPR027417">
    <property type="entry name" value="P-loop_NTPase"/>
</dbReference>
<evidence type="ECO:0000256" key="4">
    <source>
        <dbReference type="ARBA" id="ARBA00022679"/>
    </source>
</evidence>
<evidence type="ECO:0000256" key="3">
    <source>
        <dbReference type="ARBA" id="ARBA00012054"/>
    </source>
</evidence>
<reference evidence="11" key="1">
    <citation type="journal article" date="2019" name="Int. J. Syst. Evol. Microbiol.">
        <title>The Global Catalogue of Microorganisms (GCM) 10K type strain sequencing project: providing services to taxonomists for standard genome sequencing and annotation.</title>
        <authorList>
            <consortium name="The Broad Institute Genomics Platform"/>
            <consortium name="The Broad Institute Genome Sequencing Center for Infectious Disease"/>
            <person name="Wu L."/>
            <person name="Ma J."/>
        </authorList>
    </citation>
    <scope>NUCLEOTIDE SEQUENCE [LARGE SCALE GENOMIC DNA]</scope>
    <source>
        <strain evidence="11">JCM 15515</strain>
    </source>
</reference>
<dbReference type="EC" id="2.7.1.12" evidence="3 9"/>
<dbReference type="RefSeq" id="WP_343837529.1">
    <property type="nucleotide sequence ID" value="NZ_BAAAEX010000010.1"/>
</dbReference>
<evidence type="ECO:0000256" key="8">
    <source>
        <dbReference type="ARBA" id="ARBA00048090"/>
    </source>
</evidence>
<dbReference type="Gene3D" id="3.40.50.300">
    <property type="entry name" value="P-loop containing nucleotide triphosphate hydrolases"/>
    <property type="match status" value="1"/>
</dbReference>
<dbReference type="Pfam" id="PF13671">
    <property type="entry name" value="AAA_33"/>
    <property type="match status" value="1"/>
</dbReference>
<accession>A0ABP3W7V1</accession>
<proteinExistence type="inferred from homology"/>
<dbReference type="EMBL" id="BAAAEX010000010">
    <property type="protein sequence ID" value="GAA0779122.1"/>
    <property type="molecule type" value="Genomic_DNA"/>
</dbReference>
<sequence length="190" mass="20765">MQKIALSSPVGDTGAPDCPSRAVVVMGVSGSGKSTVGERLALRQGWIFIEGDAFHSKQNHAKMQAGTPLTDEDRESWLEALGRELARHAAAGVVLSCSALKRAYRQRLRAHVPDLAFIWLEVGRDEARQRVASRGERHFFPAALIDSQFAALEPPHDEAGLLHLDSEHPLEALLAQAAEWLQRNSHAHDA</sequence>
<evidence type="ECO:0000313" key="10">
    <source>
        <dbReference type="EMBL" id="GAA0779122.1"/>
    </source>
</evidence>